<dbReference type="InterPro" id="IPR008146">
    <property type="entry name" value="Gln_synth_cat_dom"/>
</dbReference>
<gene>
    <name evidence="16" type="primary">WBGene00101160</name>
</gene>
<evidence type="ECO:0000256" key="10">
    <source>
        <dbReference type="ARBA" id="ARBA00023242"/>
    </source>
</evidence>
<reference evidence="16" key="2">
    <citation type="submission" date="2022-06" db="UniProtKB">
        <authorList>
            <consortium name="EnsemblMetazoa"/>
        </authorList>
    </citation>
    <scope>IDENTIFICATION</scope>
    <source>
        <strain evidence="16">PS312</strain>
    </source>
</reference>
<dbReference type="PANTHER" id="PTHR20852:SF57">
    <property type="entry name" value="GLUTAMINE SYNTHETASE 2 CYTOPLASMIC"/>
    <property type="match status" value="1"/>
</dbReference>
<dbReference type="FunFam" id="3.30.590.10:FF:000004">
    <property type="entry name" value="Glutamine synthetase"/>
    <property type="match status" value="1"/>
</dbReference>
<evidence type="ECO:0000313" key="17">
    <source>
        <dbReference type="Proteomes" id="UP000005239"/>
    </source>
</evidence>
<dbReference type="GO" id="GO:0005737">
    <property type="term" value="C:cytoplasm"/>
    <property type="evidence" value="ECO:0000318"/>
    <property type="project" value="GO_Central"/>
</dbReference>
<evidence type="ECO:0000256" key="12">
    <source>
        <dbReference type="PROSITE-ProRule" id="PRU01330"/>
    </source>
</evidence>
<dbReference type="Pfam" id="PF00120">
    <property type="entry name" value="Gln-synt_C"/>
    <property type="match status" value="1"/>
</dbReference>
<dbReference type="FunFam" id="4.10.280.10:FF:000026">
    <property type="entry name" value="Basic helix-loop-helix family, member e23"/>
    <property type="match status" value="1"/>
</dbReference>
<proteinExistence type="inferred from homology"/>
<keyword evidence="6 14" id="KW-0547">Nucleotide-binding</keyword>
<evidence type="ECO:0000256" key="2">
    <source>
        <dbReference type="ARBA" id="ARBA00009897"/>
    </source>
</evidence>
<keyword evidence="5 14" id="KW-0436">Ligase</keyword>
<dbReference type="AlphaFoldDB" id="A0A2A6BY06"/>
<dbReference type="GO" id="GO:0005634">
    <property type="term" value="C:nucleus"/>
    <property type="evidence" value="ECO:0007669"/>
    <property type="project" value="UniProtKB-SubCell"/>
</dbReference>
<dbReference type="PROSITE" id="PS51986">
    <property type="entry name" value="GS_BETA_GRASP"/>
    <property type="match status" value="1"/>
</dbReference>
<accession>A0A8R1YDC6</accession>
<reference evidence="17" key="1">
    <citation type="journal article" date="2008" name="Nat. Genet.">
        <title>The Pristionchus pacificus genome provides a unique perspective on nematode lifestyle and parasitism.</title>
        <authorList>
            <person name="Dieterich C."/>
            <person name="Clifton S.W."/>
            <person name="Schuster L.N."/>
            <person name="Chinwalla A."/>
            <person name="Delehaunty K."/>
            <person name="Dinkelacker I."/>
            <person name="Fulton L."/>
            <person name="Fulton R."/>
            <person name="Godfrey J."/>
            <person name="Minx P."/>
            <person name="Mitreva M."/>
            <person name="Roeseler W."/>
            <person name="Tian H."/>
            <person name="Witte H."/>
            <person name="Yang S.P."/>
            <person name="Wilson R.K."/>
            <person name="Sommer R.J."/>
        </authorList>
    </citation>
    <scope>NUCLEOTIDE SEQUENCE [LARGE SCALE GENOMIC DNA]</scope>
    <source>
        <strain evidence="17">PS312</strain>
    </source>
</reference>
<dbReference type="PROSITE" id="PS51987">
    <property type="entry name" value="GS_CATALYTIC"/>
    <property type="match status" value="1"/>
</dbReference>
<evidence type="ECO:0000256" key="7">
    <source>
        <dbReference type="ARBA" id="ARBA00022840"/>
    </source>
</evidence>
<feature type="compositionally biased region" description="Basic and acidic residues" evidence="15">
    <location>
        <begin position="112"/>
        <end position="128"/>
    </location>
</feature>
<keyword evidence="7 14" id="KW-0067">ATP-binding</keyword>
<dbReference type="SMART" id="SM00353">
    <property type="entry name" value="HLH"/>
    <property type="match status" value="1"/>
</dbReference>
<dbReference type="Proteomes" id="UP000005239">
    <property type="component" value="Unassembled WGS sequence"/>
</dbReference>
<dbReference type="PANTHER" id="PTHR20852">
    <property type="entry name" value="GLUTAMINE SYNTHETASE"/>
    <property type="match status" value="1"/>
</dbReference>
<comment type="subcellular location">
    <subcellularLocation>
        <location evidence="1">Nucleus</location>
    </subcellularLocation>
</comment>
<dbReference type="Gene3D" id="4.10.280.10">
    <property type="entry name" value="Helix-loop-helix DNA-binding domain"/>
    <property type="match status" value="1"/>
</dbReference>
<dbReference type="GO" id="GO:0046983">
    <property type="term" value="F:protein dimerization activity"/>
    <property type="evidence" value="ECO:0007669"/>
    <property type="project" value="InterPro"/>
</dbReference>
<evidence type="ECO:0000256" key="5">
    <source>
        <dbReference type="ARBA" id="ARBA00022598"/>
    </source>
</evidence>
<keyword evidence="9" id="KW-0804">Transcription</keyword>
<evidence type="ECO:0000256" key="8">
    <source>
        <dbReference type="ARBA" id="ARBA00023015"/>
    </source>
</evidence>
<dbReference type="PROSITE" id="PS00181">
    <property type="entry name" value="GLNA_ATP"/>
    <property type="match status" value="1"/>
</dbReference>
<dbReference type="CDD" id="cd11468">
    <property type="entry name" value="bHLH_TS_bHLHe22_like"/>
    <property type="match status" value="1"/>
</dbReference>
<dbReference type="PROSITE" id="PS50888">
    <property type="entry name" value="BHLH"/>
    <property type="match status" value="1"/>
</dbReference>
<dbReference type="Pfam" id="PF03951">
    <property type="entry name" value="Gln-synt_N"/>
    <property type="match status" value="1"/>
</dbReference>
<dbReference type="GO" id="GO:0006542">
    <property type="term" value="P:glutamine biosynthetic process"/>
    <property type="evidence" value="ECO:0000318"/>
    <property type="project" value="GO_Central"/>
</dbReference>
<keyword evidence="17" id="KW-1185">Reference proteome</keyword>
<dbReference type="InterPro" id="IPR036638">
    <property type="entry name" value="HLH_DNA-bd_sf"/>
</dbReference>
<sequence>MDALEELLNSSMPIPNVKRKPHQDEEEPAGDIGVRLNINLRERCRMHDLNEALDDLRAVIPYAHGSTVRKLSKIATLLLAKNHIIMQSSAIDELRQMVTTLQKQVKDLEEKIRDEEATNLSERARETSRSVSVPRPSSSPHCCTPRTSDDNQTTEDMSGMSLRAQFACDKSITKKFYDLPVGDKVQCSYVWIDGTGENLRTKTRTLDFEPTKPDDLPVWNFDGSSTGQAAGADSDVYIKPVAIFPCPFRLGKHKLVMCETLDRHMQPNVTNNRRKCAEVMEKAKDHHPWFGMEQEYTLLDIDGHPFGWPKNGFPGPQGPYYCGVGAGKVYGRDVVEAHYRACLYAGINISGTNAEVMPGQWEYQVGPVEGIAMGDQLWMSRFLLHRVAEEFGIVASLDCKPIKGDWNGAGCHTNFSTDAMRKEGGINVILEAINKLSLVHPQHIAYYDPKGGKDNERRLTGQHETASIDKFSYGVASRAASIRIPRETDDKGFGYFEDRRPSSNCDPYNVCAALVRTVCLEGADRKLSMLYVPDSSKLARQ</sequence>
<dbReference type="InterPro" id="IPR027303">
    <property type="entry name" value="Gln_synth_gly_rich_site"/>
</dbReference>
<evidence type="ECO:0000256" key="11">
    <source>
        <dbReference type="ARBA" id="ARBA00049436"/>
    </source>
</evidence>
<comment type="similarity">
    <text evidence="2 12 13">Belongs to the glutamine synthetase family.</text>
</comment>
<evidence type="ECO:0000256" key="9">
    <source>
        <dbReference type="ARBA" id="ARBA00023163"/>
    </source>
</evidence>
<evidence type="ECO:0000313" key="16">
    <source>
        <dbReference type="EnsemblMetazoa" id="PPA11606.1"/>
    </source>
</evidence>
<feature type="compositionally biased region" description="Low complexity" evidence="15">
    <location>
        <begin position="129"/>
        <end position="140"/>
    </location>
</feature>
<keyword evidence="8" id="KW-0805">Transcription regulation</keyword>
<comment type="catalytic activity">
    <reaction evidence="11 14">
        <text>L-glutamate + NH4(+) + ATP = L-glutamine + ADP + phosphate + H(+)</text>
        <dbReference type="Rhea" id="RHEA:16169"/>
        <dbReference type="ChEBI" id="CHEBI:15378"/>
        <dbReference type="ChEBI" id="CHEBI:28938"/>
        <dbReference type="ChEBI" id="CHEBI:29985"/>
        <dbReference type="ChEBI" id="CHEBI:30616"/>
        <dbReference type="ChEBI" id="CHEBI:43474"/>
        <dbReference type="ChEBI" id="CHEBI:58359"/>
        <dbReference type="ChEBI" id="CHEBI:456216"/>
        <dbReference type="EC" id="6.3.1.2"/>
    </reaction>
</comment>
<dbReference type="InterPro" id="IPR014746">
    <property type="entry name" value="Gln_synth/guanido_kin_cat_dom"/>
</dbReference>
<dbReference type="SUPFAM" id="SSF54368">
    <property type="entry name" value="Glutamine synthetase, N-terminal domain"/>
    <property type="match status" value="1"/>
</dbReference>
<accession>A0A2A6BY06</accession>
<evidence type="ECO:0000256" key="1">
    <source>
        <dbReference type="ARBA" id="ARBA00004123"/>
    </source>
</evidence>
<protein>
    <recommendedName>
        <fullName evidence="4 14">Glutamine synthetase</fullName>
        <ecNumber evidence="4 14">6.3.1.2</ecNumber>
    </recommendedName>
</protein>
<evidence type="ECO:0000256" key="14">
    <source>
        <dbReference type="RuleBase" id="RU004356"/>
    </source>
</evidence>
<organism evidence="16 17">
    <name type="scientific">Pristionchus pacificus</name>
    <name type="common">Parasitic nematode worm</name>
    <dbReference type="NCBI Taxonomy" id="54126"/>
    <lineage>
        <taxon>Eukaryota</taxon>
        <taxon>Metazoa</taxon>
        <taxon>Ecdysozoa</taxon>
        <taxon>Nematoda</taxon>
        <taxon>Chromadorea</taxon>
        <taxon>Rhabditida</taxon>
        <taxon>Rhabditina</taxon>
        <taxon>Diplogasteromorpha</taxon>
        <taxon>Diplogasteroidea</taxon>
        <taxon>Neodiplogasteridae</taxon>
        <taxon>Pristionchus</taxon>
    </lineage>
</organism>
<feature type="region of interest" description="Disordered" evidence="15">
    <location>
        <begin position="112"/>
        <end position="156"/>
    </location>
</feature>
<keyword evidence="10" id="KW-0539">Nucleus</keyword>
<evidence type="ECO:0000256" key="3">
    <source>
        <dbReference type="ARBA" id="ARBA00011823"/>
    </source>
</evidence>
<dbReference type="SMART" id="SM01230">
    <property type="entry name" value="Gln-synt_C"/>
    <property type="match status" value="1"/>
</dbReference>
<evidence type="ECO:0000256" key="6">
    <source>
        <dbReference type="ARBA" id="ARBA00022741"/>
    </source>
</evidence>
<comment type="subunit">
    <text evidence="3">Homooctamer.</text>
</comment>
<dbReference type="EC" id="6.3.1.2" evidence="4 14"/>
<dbReference type="SUPFAM" id="SSF55931">
    <property type="entry name" value="Glutamine synthetase/guanido kinase"/>
    <property type="match status" value="1"/>
</dbReference>
<dbReference type="FunFam" id="3.10.20.70:FF:000004">
    <property type="entry name" value="Glutamine synthetase"/>
    <property type="match status" value="1"/>
</dbReference>
<dbReference type="Pfam" id="PF00010">
    <property type="entry name" value="HLH"/>
    <property type="match status" value="1"/>
</dbReference>
<evidence type="ECO:0000256" key="15">
    <source>
        <dbReference type="SAM" id="MobiDB-lite"/>
    </source>
</evidence>
<dbReference type="PROSITE" id="PS00180">
    <property type="entry name" value="GLNA_1"/>
    <property type="match status" value="1"/>
</dbReference>
<dbReference type="SUPFAM" id="SSF47459">
    <property type="entry name" value="HLH, helix-loop-helix DNA-binding domain"/>
    <property type="match status" value="1"/>
</dbReference>
<dbReference type="Gene3D" id="3.10.20.70">
    <property type="entry name" value="Glutamine synthetase, N-terminal domain"/>
    <property type="match status" value="1"/>
</dbReference>
<evidence type="ECO:0000256" key="4">
    <source>
        <dbReference type="ARBA" id="ARBA00012937"/>
    </source>
</evidence>
<dbReference type="EnsemblMetazoa" id="PPA11606.1">
    <property type="protein sequence ID" value="PPA11606.1"/>
    <property type="gene ID" value="WBGene00101160"/>
</dbReference>
<evidence type="ECO:0000256" key="13">
    <source>
        <dbReference type="RuleBase" id="RU000384"/>
    </source>
</evidence>
<dbReference type="InterPro" id="IPR050292">
    <property type="entry name" value="Glutamine_Synthetase"/>
</dbReference>
<name>A0A2A6BY06_PRIPA</name>
<dbReference type="GO" id="GO:0005524">
    <property type="term" value="F:ATP binding"/>
    <property type="evidence" value="ECO:0007669"/>
    <property type="project" value="UniProtKB-KW"/>
</dbReference>
<feature type="region of interest" description="Disordered" evidence="15">
    <location>
        <begin position="1"/>
        <end position="29"/>
    </location>
</feature>
<dbReference type="GO" id="GO:0004356">
    <property type="term" value="F:glutamine synthetase activity"/>
    <property type="evidence" value="ECO:0000318"/>
    <property type="project" value="GO_Central"/>
</dbReference>
<dbReference type="InterPro" id="IPR011598">
    <property type="entry name" value="bHLH_dom"/>
</dbReference>
<dbReference type="InterPro" id="IPR008147">
    <property type="entry name" value="Gln_synt_N"/>
</dbReference>
<dbReference type="Gene3D" id="3.30.590.10">
    <property type="entry name" value="Glutamine synthetase/guanido kinase, catalytic domain"/>
    <property type="match status" value="1"/>
</dbReference>
<dbReference type="InterPro" id="IPR027302">
    <property type="entry name" value="Gln_synth_N_conserv_site"/>
</dbReference>
<dbReference type="InterPro" id="IPR036651">
    <property type="entry name" value="Gln_synt_N_sf"/>
</dbReference>